<feature type="signal peptide" evidence="1">
    <location>
        <begin position="1"/>
        <end position="18"/>
    </location>
</feature>
<keyword evidence="1" id="KW-0732">Signal</keyword>
<accession>A0AAE0LVD4</accession>
<gene>
    <name evidence="2" type="ORF">B0H64DRAFT_439372</name>
</gene>
<organism evidence="2 3">
    <name type="scientific">Chaetomium fimeti</name>
    <dbReference type="NCBI Taxonomy" id="1854472"/>
    <lineage>
        <taxon>Eukaryota</taxon>
        <taxon>Fungi</taxon>
        <taxon>Dikarya</taxon>
        <taxon>Ascomycota</taxon>
        <taxon>Pezizomycotina</taxon>
        <taxon>Sordariomycetes</taxon>
        <taxon>Sordariomycetidae</taxon>
        <taxon>Sordariales</taxon>
        <taxon>Chaetomiaceae</taxon>
        <taxon>Chaetomium</taxon>
    </lineage>
</organism>
<comment type="caution">
    <text evidence="2">The sequence shown here is derived from an EMBL/GenBank/DDBJ whole genome shotgun (WGS) entry which is preliminary data.</text>
</comment>
<dbReference type="Proteomes" id="UP001278766">
    <property type="component" value="Unassembled WGS sequence"/>
</dbReference>
<reference evidence="2" key="2">
    <citation type="submission" date="2023-06" db="EMBL/GenBank/DDBJ databases">
        <authorList>
            <consortium name="Lawrence Berkeley National Laboratory"/>
            <person name="Haridas S."/>
            <person name="Hensen N."/>
            <person name="Bonometti L."/>
            <person name="Westerberg I."/>
            <person name="Brannstrom I.O."/>
            <person name="Guillou S."/>
            <person name="Cros-Aarteil S."/>
            <person name="Calhoun S."/>
            <person name="Kuo A."/>
            <person name="Mondo S."/>
            <person name="Pangilinan J."/>
            <person name="Riley R."/>
            <person name="Labutti K."/>
            <person name="Andreopoulos B."/>
            <person name="Lipzen A."/>
            <person name="Chen C."/>
            <person name="Yanf M."/>
            <person name="Daum C."/>
            <person name="Ng V."/>
            <person name="Clum A."/>
            <person name="Steindorff A."/>
            <person name="Ohm R."/>
            <person name="Martin F."/>
            <person name="Silar P."/>
            <person name="Natvig D."/>
            <person name="Lalanne C."/>
            <person name="Gautier V."/>
            <person name="Ament-Velasquez S.L."/>
            <person name="Kruys A."/>
            <person name="Hutchinson M.I."/>
            <person name="Powell A.J."/>
            <person name="Barry K."/>
            <person name="Miller A.N."/>
            <person name="Grigoriev I.V."/>
            <person name="Debuchy R."/>
            <person name="Gladieux P."/>
            <person name="Thoren M.H."/>
            <person name="Johannesson H."/>
        </authorList>
    </citation>
    <scope>NUCLEOTIDE SEQUENCE</scope>
    <source>
        <strain evidence="2">CBS 168.71</strain>
    </source>
</reference>
<evidence type="ECO:0000313" key="2">
    <source>
        <dbReference type="EMBL" id="KAK3298952.1"/>
    </source>
</evidence>
<keyword evidence="3" id="KW-1185">Reference proteome</keyword>
<dbReference type="GeneID" id="87843371"/>
<sequence length="89" mass="9490">MVSFTFLITATLAAVAAASPARRALAPRQDECQAVRDTIAANGWPCSEPAVCGFCCESWLNLGDAIGDPPCHEDHGDFTDVNDAFTRTM</sequence>
<dbReference type="AlphaFoldDB" id="A0AAE0LVD4"/>
<dbReference type="RefSeq" id="XP_062662466.1">
    <property type="nucleotide sequence ID" value="XM_062806423.1"/>
</dbReference>
<evidence type="ECO:0000256" key="1">
    <source>
        <dbReference type="SAM" id="SignalP"/>
    </source>
</evidence>
<feature type="chain" id="PRO_5042145825" evidence="1">
    <location>
        <begin position="19"/>
        <end position="89"/>
    </location>
</feature>
<reference evidence="2" key="1">
    <citation type="journal article" date="2023" name="Mol. Phylogenet. Evol.">
        <title>Genome-scale phylogeny and comparative genomics of the fungal order Sordariales.</title>
        <authorList>
            <person name="Hensen N."/>
            <person name="Bonometti L."/>
            <person name="Westerberg I."/>
            <person name="Brannstrom I.O."/>
            <person name="Guillou S."/>
            <person name="Cros-Aarteil S."/>
            <person name="Calhoun S."/>
            <person name="Haridas S."/>
            <person name="Kuo A."/>
            <person name="Mondo S."/>
            <person name="Pangilinan J."/>
            <person name="Riley R."/>
            <person name="LaButti K."/>
            <person name="Andreopoulos B."/>
            <person name="Lipzen A."/>
            <person name="Chen C."/>
            <person name="Yan M."/>
            <person name="Daum C."/>
            <person name="Ng V."/>
            <person name="Clum A."/>
            <person name="Steindorff A."/>
            <person name="Ohm R.A."/>
            <person name="Martin F."/>
            <person name="Silar P."/>
            <person name="Natvig D.O."/>
            <person name="Lalanne C."/>
            <person name="Gautier V."/>
            <person name="Ament-Velasquez S.L."/>
            <person name="Kruys A."/>
            <person name="Hutchinson M.I."/>
            <person name="Powell A.J."/>
            <person name="Barry K."/>
            <person name="Miller A.N."/>
            <person name="Grigoriev I.V."/>
            <person name="Debuchy R."/>
            <person name="Gladieux P."/>
            <person name="Hiltunen Thoren M."/>
            <person name="Johannesson H."/>
        </authorList>
    </citation>
    <scope>NUCLEOTIDE SEQUENCE</scope>
    <source>
        <strain evidence="2">CBS 168.71</strain>
    </source>
</reference>
<protein>
    <submittedName>
        <fullName evidence="2">Uncharacterized protein</fullName>
    </submittedName>
</protein>
<proteinExistence type="predicted"/>
<evidence type="ECO:0000313" key="3">
    <source>
        <dbReference type="Proteomes" id="UP001278766"/>
    </source>
</evidence>
<name>A0AAE0LVD4_9PEZI</name>
<dbReference type="EMBL" id="JAUEPN010000002">
    <property type="protein sequence ID" value="KAK3298952.1"/>
    <property type="molecule type" value="Genomic_DNA"/>
</dbReference>